<evidence type="ECO:0000259" key="1">
    <source>
        <dbReference type="Pfam" id="PF13304"/>
    </source>
</evidence>
<dbReference type="Pfam" id="PF20469">
    <property type="entry name" value="OLD-like_TOPRIM"/>
    <property type="match status" value="1"/>
</dbReference>
<dbReference type="Pfam" id="PF13304">
    <property type="entry name" value="AAA_21"/>
    <property type="match status" value="1"/>
</dbReference>
<dbReference type="EMBL" id="CP034941">
    <property type="protein sequence ID" value="QAY21837.1"/>
    <property type="molecule type" value="Genomic_DNA"/>
</dbReference>
<dbReference type="KEGG" id="hezz:EO776_18095"/>
<dbReference type="InterPro" id="IPR027417">
    <property type="entry name" value="P-loop_NTPase"/>
</dbReference>
<reference evidence="4" key="1">
    <citation type="submission" date="2019-01" db="EMBL/GenBank/DDBJ databases">
        <title>Complete genome of Halorubrum ezzemoulense strain FB21.</title>
        <authorList>
            <person name="Feng Y."/>
            <person name="Louyakis A.S."/>
            <person name="Papke R.T."/>
            <person name="Gogarten J.P."/>
        </authorList>
    </citation>
    <scope>NUCLEOTIDE SEQUENCE [LARGE SCALE GENOMIC DNA]</scope>
    <source>
        <strain evidence="4">Fb21</strain>
        <plasmid evidence="4">megaPlasmid</plasmid>
    </source>
</reference>
<dbReference type="InterPro" id="IPR051396">
    <property type="entry name" value="Bact_Antivir_Def_Nuclease"/>
</dbReference>
<dbReference type="PANTHER" id="PTHR43581:SF2">
    <property type="entry name" value="EXCINUCLEASE ATPASE SUBUNIT"/>
    <property type="match status" value="1"/>
</dbReference>
<evidence type="ECO:0000313" key="3">
    <source>
        <dbReference type="EMBL" id="QAY21837.1"/>
    </source>
</evidence>
<dbReference type="RefSeq" id="WP_129452654.1">
    <property type="nucleotide sequence ID" value="NZ_CP034941.1"/>
</dbReference>
<dbReference type="SUPFAM" id="SSF52540">
    <property type="entry name" value="P-loop containing nucleoside triphosphate hydrolases"/>
    <property type="match status" value="1"/>
</dbReference>
<dbReference type="Gene3D" id="3.40.50.300">
    <property type="entry name" value="P-loop containing nucleotide triphosphate hydrolases"/>
    <property type="match status" value="1"/>
</dbReference>
<dbReference type="GeneID" id="301361761"/>
<dbReference type="AlphaFoldDB" id="A0A481RKM1"/>
<gene>
    <name evidence="3" type="ORF">EO776_18095</name>
</gene>
<accession>A0A481RKM1</accession>
<feature type="domain" description="ATPase AAA-type core" evidence="1">
    <location>
        <begin position="75"/>
        <end position="192"/>
    </location>
</feature>
<name>A0A481RKM1_HALEZ</name>
<organism evidence="3 4">
    <name type="scientific">Halorubrum ezzemoulense</name>
    <name type="common">Halorubrum chaoviator</name>
    <dbReference type="NCBI Taxonomy" id="337243"/>
    <lineage>
        <taxon>Archaea</taxon>
        <taxon>Methanobacteriati</taxon>
        <taxon>Methanobacteriota</taxon>
        <taxon>Stenosarchaea group</taxon>
        <taxon>Halobacteria</taxon>
        <taxon>Halobacteriales</taxon>
        <taxon>Haloferacaceae</taxon>
        <taxon>Halorubrum</taxon>
    </lineage>
</organism>
<dbReference type="Proteomes" id="UP000293073">
    <property type="component" value="Plasmid megaplasmid"/>
</dbReference>
<dbReference type="InterPro" id="IPR003959">
    <property type="entry name" value="ATPase_AAA_core"/>
</dbReference>
<geneLocation type="plasmid" evidence="4">
    <name>megaPlasmid</name>
</geneLocation>
<proteinExistence type="predicted"/>
<dbReference type="CDD" id="cd00267">
    <property type="entry name" value="ABC_ATPase"/>
    <property type="match status" value="1"/>
</dbReference>
<protein>
    <submittedName>
        <fullName evidence="3">Uncharacterized protein</fullName>
    </submittedName>
</protein>
<dbReference type="PANTHER" id="PTHR43581">
    <property type="entry name" value="ATP/GTP PHOSPHATASE"/>
    <property type="match status" value="1"/>
</dbReference>
<evidence type="ECO:0000259" key="2">
    <source>
        <dbReference type="Pfam" id="PF20469"/>
    </source>
</evidence>
<evidence type="ECO:0000313" key="4">
    <source>
        <dbReference type="Proteomes" id="UP000293073"/>
    </source>
</evidence>
<keyword evidence="3" id="KW-0614">Plasmid</keyword>
<sequence>MYYHTDRQSKTVEQSDYTGYVLTEGLRRSIREYTGHVDEIGAIRRAEDDTEIKVRSSLARDAANLSNVLHTLSQNQKEKYQRIASEYIEIMEGVTDLTTPIQQSGSITSTTIEVIENKNSYQLDEISSGSMEILALLTKLVLAEKETSLLIIEEPELHLHLEAEREVLRLITEISEETTQILVTTHSDVFVNSTRAGQIVRVVRDGSTTCRAVDSVGQELEDLGYDKSGFLQASAVVFVEGKSDERVIKQLSKVMGYDSNKHGIEFVELDGEGNIKSDGRSLVKLLYSFDIPYLFVSDSHESDPDDVRDELVSHINIREGDWHTTPEHFYILSGYGIEDYLIQMPQAIGSVVEARPENVLDMINKVDDAQAVLNQIFNKYLNAEYNKSEHGMLIAKHANESNIPEELRDLILHIQSLPQE</sequence>
<dbReference type="InterPro" id="IPR034139">
    <property type="entry name" value="TOPRIM_OLD"/>
</dbReference>
<feature type="domain" description="OLD protein-like TOPRIM" evidence="2">
    <location>
        <begin position="233"/>
        <end position="298"/>
    </location>
</feature>